<dbReference type="EMBL" id="JBJQOH010000001">
    <property type="protein sequence ID" value="KAL3699153.1"/>
    <property type="molecule type" value="Genomic_DNA"/>
</dbReference>
<organism evidence="1 2">
    <name type="scientific">Riccia sorocarpa</name>
    <dbReference type="NCBI Taxonomy" id="122646"/>
    <lineage>
        <taxon>Eukaryota</taxon>
        <taxon>Viridiplantae</taxon>
        <taxon>Streptophyta</taxon>
        <taxon>Embryophyta</taxon>
        <taxon>Marchantiophyta</taxon>
        <taxon>Marchantiopsida</taxon>
        <taxon>Marchantiidae</taxon>
        <taxon>Marchantiales</taxon>
        <taxon>Ricciaceae</taxon>
        <taxon>Riccia</taxon>
    </lineage>
</organism>
<dbReference type="PANTHER" id="PTHR42706">
    <property type="entry name" value="FORMYLTETRAHYDROFOLATE DEFORMYLASE"/>
    <property type="match status" value="1"/>
</dbReference>
<dbReference type="PANTHER" id="PTHR42706:SF1">
    <property type="entry name" value="FORMYLTETRAHYDROFOLATE DEFORMYLASE 2, MITOCHONDRIAL"/>
    <property type="match status" value="1"/>
</dbReference>
<evidence type="ECO:0000313" key="1">
    <source>
        <dbReference type="EMBL" id="KAL3699153.1"/>
    </source>
</evidence>
<dbReference type="InterPro" id="IPR004810">
    <property type="entry name" value="PurU"/>
</dbReference>
<proteinExistence type="predicted"/>
<dbReference type="Gene3D" id="3.40.50.170">
    <property type="entry name" value="Formyl transferase, N-terminal domain"/>
    <property type="match status" value="1"/>
</dbReference>
<gene>
    <name evidence="1" type="ORF">R1sor_017175</name>
</gene>
<name>A0ABD3I618_9MARC</name>
<reference evidence="1 2" key="1">
    <citation type="submission" date="2024-09" db="EMBL/GenBank/DDBJ databases">
        <title>Chromosome-scale assembly of Riccia sorocarpa.</title>
        <authorList>
            <person name="Paukszto L."/>
        </authorList>
    </citation>
    <scope>NUCLEOTIDE SEQUENCE [LARGE SCALE GENOMIC DNA]</scope>
    <source>
        <strain evidence="1">LP-2024</strain>
        <tissue evidence="1">Aerial parts of the thallus</tissue>
    </source>
</reference>
<sequence length="164" mass="18176">MSLNRLARCCADAVAFGCSAGLALLRSARDHPTISQKLARRGGNVLSVDIYVDVDSGSPVFCSSSEFSFDPLQWPRIVMEGDFKEVAQRFKADMSVVRVPGVDPDLKMAVLASWQDHCLVDLLHRWQEGALPAQITAGNHSRGRNTHVVRFSDRHGIPYHTCRQ</sequence>
<evidence type="ECO:0000313" key="2">
    <source>
        <dbReference type="Proteomes" id="UP001633002"/>
    </source>
</evidence>
<comment type="caution">
    <text evidence="1">The sequence shown here is derived from an EMBL/GenBank/DDBJ whole genome shotgun (WGS) entry which is preliminary data.</text>
</comment>
<keyword evidence="2" id="KW-1185">Reference proteome</keyword>
<dbReference type="Proteomes" id="UP001633002">
    <property type="component" value="Unassembled WGS sequence"/>
</dbReference>
<protein>
    <submittedName>
        <fullName evidence="1">Uncharacterized protein</fullName>
    </submittedName>
</protein>
<dbReference type="AlphaFoldDB" id="A0ABD3I618"/>
<accession>A0ABD3I618</accession>